<dbReference type="GO" id="GO:0000978">
    <property type="term" value="F:RNA polymerase II cis-regulatory region sequence-specific DNA binding"/>
    <property type="evidence" value="ECO:0007669"/>
    <property type="project" value="TreeGrafter"/>
</dbReference>
<keyword evidence="13" id="KW-1185">Reference proteome</keyword>
<keyword evidence="2" id="KW-0479">Metal-binding</keyword>
<evidence type="ECO:0000256" key="3">
    <source>
        <dbReference type="ARBA" id="ARBA00022771"/>
    </source>
</evidence>
<sequence>MRHGNVGNQRGASRLSSTDNLSALDDASDTDAATVRSAAISSPRHVRFPDTTYDTASGSSSAIASLTSQSTLDTLPTRLDLSPTERDARKGLLRETFFEQWKDDASRVDTDSPEEMQKKDPLGTQIWRLYAKTKGQLPNSERLENLSWRMMSMNLRRQEMERKQGLVPTQARQNVPSGIAMLRKSSEQTSKPQAQDDQMDLDEFLVPSSIGTPAGGSPAPSSGADEYTSTATSMSAIPIKQQQRLQGNDLSLARASAPSVPPLEQTRGNHEFSYVQRRVRKTSIDERRVRTKSSAENEHLSNNLQPPKRRAEASPQVPPVANNTMTSRDPASEAALNNYSLDSSVAFQPLPQHPPLPFNLETFNLDNDPAIHSAGPQGSFSFSPVGSPMMNNNFQSMYNNQASNQTSMPPPGASSFQSPSGSAYPSTVSTPQPMPESEQMFFGNSNMHPGSMPNFHQMQQQHHHVPQSASQQQFVFNPSSDSMFSAISASAPNHFNQPTFQMPNHLDPTHVMNSDFQTTGNMGNPRHENMFTFGGDSDNEDDDAMSFNDPTMMMPNGYSPMDDPMLDLNNNYQWDNSLSNQYNPGHSRKGMSSGQSDMMGGQAQSWSQSALNRGHGSAASVSDIRNRGGDPRTRKIPRTTSTPNTAGMATGMFSIRTQASPSSPPESSYSSAHPSRPGSPPPGGDGAPTTCTNCFTQTTPLWRRNPEGHPLCNACGLFLKLHGVVRPLSLKTDVIKKRNRGSGNAAPVGTSSRSKKGISRKNSVVHTAASTPKNQEVDSPKSLQSAGHTPTSSGTSGEKPTKTVVPIAPGPPKPATQPAASAPTRMVAPRRARKQSRATNNFESDMMDIDELTQTSKGQHDSNHIPRPPVLAPSTSNVKVNVPQMHAQMVPAGGGQFGQQQQTPTGLNGPPSGIPTNMMTGPQEWEWLTMSL</sequence>
<accession>F9XAW7</accession>
<feature type="compositionally biased region" description="Basic and acidic residues" evidence="10">
    <location>
        <begin position="624"/>
        <end position="633"/>
    </location>
</feature>
<dbReference type="PROSITE" id="PS50114">
    <property type="entry name" value="GATA_ZN_FINGER_2"/>
    <property type="match status" value="1"/>
</dbReference>
<dbReference type="SUPFAM" id="SSF57716">
    <property type="entry name" value="Glucocorticoid receptor-like (DNA-binding domain)"/>
    <property type="match status" value="1"/>
</dbReference>
<dbReference type="InterPro" id="IPR013088">
    <property type="entry name" value="Znf_NHR/GATA"/>
</dbReference>
<dbReference type="HOGENOM" id="CLU_009509_0_0_1"/>
<dbReference type="AlphaFoldDB" id="F9XAW7"/>
<feature type="compositionally biased region" description="Polar residues" evidence="10">
    <location>
        <begin position="781"/>
        <end position="798"/>
    </location>
</feature>
<dbReference type="GO" id="GO:0000122">
    <property type="term" value="P:negative regulation of transcription by RNA polymerase II"/>
    <property type="evidence" value="ECO:0007669"/>
    <property type="project" value="TreeGrafter"/>
</dbReference>
<dbReference type="Pfam" id="PF00320">
    <property type="entry name" value="GATA"/>
    <property type="match status" value="1"/>
</dbReference>
<keyword evidence="7" id="KW-0804">Transcription</keyword>
<feature type="compositionally biased region" description="Low complexity" evidence="10">
    <location>
        <begin position="665"/>
        <end position="676"/>
    </location>
</feature>
<evidence type="ECO:0000313" key="13">
    <source>
        <dbReference type="Proteomes" id="UP000008062"/>
    </source>
</evidence>
<feature type="compositionally biased region" description="Polar residues" evidence="10">
    <location>
        <begin position="414"/>
        <end position="431"/>
    </location>
</feature>
<evidence type="ECO:0000313" key="12">
    <source>
        <dbReference type="EMBL" id="EGP87068.1"/>
    </source>
</evidence>
<evidence type="ECO:0000256" key="8">
    <source>
        <dbReference type="ARBA" id="ARBA00023242"/>
    </source>
</evidence>
<dbReference type="InterPro" id="IPR039355">
    <property type="entry name" value="Transcription_factor_GATA"/>
</dbReference>
<dbReference type="Gene3D" id="3.30.50.10">
    <property type="entry name" value="Erythroid Transcription Factor GATA-1, subunit A"/>
    <property type="match status" value="1"/>
</dbReference>
<proteinExistence type="predicted"/>
<feature type="domain" description="GATA-type" evidence="11">
    <location>
        <begin position="685"/>
        <end position="738"/>
    </location>
</feature>
<dbReference type="InParanoid" id="F9XAW7"/>
<feature type="compositionally biased region" description="Basic and acidic residues" evidence="10">
    <location>
        <begin position="282"/>
        <end position="299"/>
    </location>
</feature>
<feature type="region of interest" description="Disordered" evidence="10">
    <location>
        <begin position="206"/>
        <end position="230"/>
    </location>
</feature>
<feature type="region of interest" description="Disordered" evidence="10">
    <location>
        <begin position="739"/>
        <end position="839"/>
    </location>
</feature>
<dbReference type="eggNOG" id="KOG1601">
    <property type="taxonomic scope" value="Eukaryota"/>
</dbReference>
<dbReference type="EMBL" id="CM001200">
    <property type="protein sequence ID" value="EGP87068.1"/>
    <property type="molecule type" value="Genomic_DNA"/>
</dbReference>
<feature type="compositionally biased region" description="Low complexity" evidence="10">
    <location>
        <begin position="207"/>
        <end position="224"/>
    </location>
</feature>
<feature type="region of interest" description="Disordered" evidence="10">
    <location>
        <begin position="393"/>
        <end position="434"/>
    </location>
</feature>
<feature type="region of interest" description="Disordered" evidence="10">
    <location>
        <begin position="257"/>
        <end position="328"/>
    </location>
</feature>
<dbReference type="GO" id="GO:0008270">
    <property type="term" value="F:zinc ion binding"/>
    <property type="evidence" value="ECO:0007669"/>
    <property type="project" value="UniProtKB-KW"/>
</dbReference>
<evidence type="ECO:0000256" key="4">
    <source>
        <dbReference type="ARBA" id="ARBA00022833"/>
    </source>
</evidence>
<dbReference type="GeneID" id="13393868"/>
<feature type="region of interest" description="Disordered" evidence="10">
    <location>
        <begin position="894"/>
        <end position="920"/>
    </location>
</feature>
<feature type="compositionally biased region" description="Polar residues" evidence="10">
    <location>
        <begin position="1"/>
        <end position="11"/>
    </location>
</feature>
<feature type="region of interest" description="Disordered" evidence="10">
    <location>
        <begin position="1"/>
        <end position="38"/>
    </location>
</feature>
<dbReference type="GO" id="GO:0045944">
    <property type="term" value="P:positive regulation of transcription by RNA polymerase II"/>
    <property type="evidence" value="ECO:0007669"/>
    <property type="project" value="TreeGrafter"/>
</dbReference>
<dbReference type="PANTHER" id="PTHR10071">
    <property type="entry name" value="TRANSCRIPTION FACTOR GATA FAMILY MEMBER"/>
    <property type="match status" value="1"/>
</dbReference>
<dbReference type="InterPro" id="IPR013860">
    <property type="entry name" value="AreA_GATA"/>
</dbReference>
<dbReference type="RefSeq" id="XP_003852092.1">
    <property type="nucleotide sequence ID" value="XM_003852044.1"/>
</dbReference>
<dbReference type="GO" id="GO:0005634">
    <property type="term" value="C:nucleus"/>
    <property type="evidence" value="ECO:0007669"/>
    <property type="project" value="UniProtKB-SubCell"/>
</dbReference>
<dbReference type="PROSITE" id="PS00344">
    <property type="entry name" value="GATA_ZN_FINGER_1"/>
    <property type="match status" value="1"/>
</dbReference>
<feature type="region of interest" description="Disordered" evidence="10">
    <location>
        <begin position="576"/>
        <end position="686"/>
    </location>
</feature>
<dbReference type="Pfam" id="PF08550">
    <property type="entry name" value="GATA_AreA"/>
    <property type="match status" value="1"/>
</dbReference>
<dbReference type="PRINTS" id="PR00619">
    <property type="entry name" value="GATAZNFINGER"/>
</dbReference>
<dbReference type="KEGG" id="ztr:MYCGRDRAFT_109392"/>
<protein>
    <recommendedName>
        <fullName evidence="11">GATA-type domain-containing protein</fullName>
    </recommendedName>
</protein>
<evidence type="ECO:0000256" key="10">
    <source>
        <dbReference type="SAM" id="MobiDB-lite"/>
    </source>
</evidence>
<keyword evidence="4" id="KW-0862">Zinc</keyword>
<evidence type="ECO:0000256" key="7">
    <source>
        <dbReference type="ARBA" id="ARBA00023163"/>
    </source>
</evidence>
<dbReference type="CDD" id="cd00202">
    <property type="entry name" value="ZnF_GATA"/>
    <property type="match status" value="1"/>
</dbReference>
<dbReference type="Proteomes" id="UP000008062">
    <property type="component" value="Chromosome 5"/>
</dbReference>
<feature type="compositionally biased region" description="Polar residues" evidence="10">
    <location>
        <begin position="638"/>
        <end position="647"/>
    </location>
</feature>
<feature type="compositionally biased region" description="Polar residues" evidence="10">
    <location>
        <begin position="393"/>
        <end position="407"/>
    </location>
</feature>
<evidence type="ECO:0000256" key="1">
    <source>
        <dbReference type="ARBA" id="ARBA00004123"/>
    </source>
</evidence>
<keyword evidence="8" id="KW-0539">Nucleus</keyword>
<dbReference type="InterPro" id="IPR000679">
    <property type="entry name" value="Znf_GATA"/>
</dbReference>
<dbReference type="GO" id="GO:0000981">
    <property type="term" value="F:DNA-binding transcription factor activity, RNA polymerase II-specific"/>
    <property type="evidence" value="ECO:0007669"/>
    <property type="project" value="TreeGrafter"/>
</dbReference>
<feature type="compositionally biased region" description="Low complexity" evidence="10">
    <location>
        <begin position="15"/>
        <end position="38"/>
    </location>
</feature>
<dbReference type="PANTHER" id="PTHR10071:SF281">
    <property type="entry name" value="BOX A-BINDING FACTOR-RELATED"/>
    <property type="match status" value="1"/>
</dbReference>
<evidence type="ECO:0000256" key="2">
    <source>
        <dbReference type="ARBA" id="ARBA00022723"/>
    </source>
</evidence>
<keyword evidence="6" id="KW-0534">Nitrate assimilation</keyword>
<reference evidence="12 13" key="1">
    <citation type="journal article" date="2011" name="PLoS Genet.">
        <title>Finished genome of the fungal wheat pathogen Mycosphaerella graminicola reveals dispensome structure, chromosome plasticity, and stealth pathogenesis.</title>
        <authorList>
            <person name="Goodwin S.B."/>
            <person name="Ben M'barek S."/>
            <person name="Dhillon B."/>
            <person name="Wittenberg A.H.J."/>
            <person name="Crane C.F."/>
            <person name="Hane J.K."/>
            <person name="Foster A.J."/>
            <person name="Van der Lee T.A.J."/>
            <person name="Grimwood J."/>
            <person name="Aerts A."/>
            <person name="Antoniw J."/>
            <person name="Bailey A."/>
            <person name="Bluhm B."/>
            <person name="Bowler J."/>
            <person name="Bristow J."/>
            <person name="van der Burgt A."/>
            <person name="Canto-Canche B."/>
            <person name="Churchill A.C.L."/>
            <person name="Conde-Ferraez L."/>
            <person name="Cools H.J."/>
            <person name="Coutinho P.M."/>
            <person name="Csukai M."/>
            <person name="Dehal P."/>
            <person name="De Wit P."/>
            <person name="Donzelli B."/>
            <person name="van de Geest H.C."/>
            <person name="van Ham R.C.H.J."/>
            <person name="Hammond-Kosack K.E."/>
            <person name="Henrissat B."/>
            <person name="Kilian A."/>
            <person name="Kobayashi A.K."/>
            <person name="Koopmann E."/>
            <person name="Kourmpetis Y."/>
            <person name="Kuzniar A."/>
            <person name="Lindquist E."/>
            <person name="Lombard V."/>
            <person name="Maliepaard C."/>
            <person name="Martins N."/>
            <person name="Mehrabi R."/>
            <person name="Nap J.P.H."/>
            <person name="Ponomarenko A."/>
            <person name="Rudd J.J."/>
            <person name="Salamov A."/>
            <person name="Schmutz J."/>
            <person name="Schouten H.J."/>
            <person name="Shapiro H."/>
            <person name="Stergiopoulos I."/>
            <person name="Torriani S.F.F."/>
            <person name="Tu H."/>
            <person name="de Vries R.P."/>
            <person name="Waalwijk C."/>
            <person name="Ware S.B."/>
            <person name="Wiebenga A."/>
            <person name="Zwiers L.-H."/>
            <person name="Oliver R.P."/>
            <person name="Grigoriev I.V."/>
            <person name="Kema G.H.J."/>
        </authorList>
    </citation>
    <scope>NUCLEOTIDE SEQUENCE [LARGE SCALE GENOMIC DNA]</scope>
    <source>
        <strain evidence="13">CBS 115943 / IPO323</strain>
    </source>
</reference>
<dbReference type="STRING" id="336722.F9XAW7"/>
<dbReference type="GO" id="GO:0042128">
    <property type="term" value="P:nitrate assimilation"/>
    <property type="evidence" value="ECO:0007669"/>
    <property type="project" value="UniProtKB-KW"/>
</dbReference>
<dbReference type="OrthoDB" id="515401at2759"/>
<keyword evidence="5" id="KW-0805">Transcription regulation</keyword>
<evidence type="ECO:0000256" key="5">
    <source>
        <dbReference type="ARBA" id="ARBA00023015"/>
    </source>
</evidence>
<evidence type="ECO:0000256" key="9">
    <source>
        <dbReference type="PROSITE-ProRule" id="PRU00094"/>
    </source>
</evidence>
<evidence type="ECO:0000259" key="11">
    <source>
        <dbReference type="PROSITE" id="PS50114"/>
    </source>
</evidence>
<keyword evidence="3 9" id="KW-0863">Zinc-finger</keyword>
<dbReference type="FunFam" id="3.30.50.10:FF:000007">
    <property type="entry name" value="Nitrogen regulatory AreA, N-terminal"/>
    <property type="match status" value="1"/>
</dbReference>
<feature type="compositionally biased region" description="Low complexity" evidence="10">
    <location>
        <begin position="590"/>
        <end position="605"/>
    </location>
</feature>
<comment type="subcellular location">
    <subcellularLocation>
        <location evidence="1">Nucleus</location>
    </subcellularLocation>
</comment>
<feature type="compositionally biased region" description="Polar residues" evidence="10">
    <location>
        <begin position="760"/>
        <end position="774"/>
    </location>
</feature>
<dbReference type="OMA" id="WRMMAMS"/>
<evidence type="ECO:0000256" key="6">
    <source>
        <dbReference type="ARBA" id="ARBA00023063"/>
    </source>
</evidence>
<organism evidence="12 13">
    <name type="scientific">Zymoseptoria tritici (strain CBS 115943 / IPO323)</name>
    <name type="common">Speckled leaf blotch fungus</name>
    <name type="synonym">Septoria tritici</name>
    <dbReference type="NCBI Taxonomy" id="336722"/>
    <lineage>
        <taxon>Eukaryota</taxon>
        <taxon>Fungi</taxon>
        <taxon>Dikarya</taxon>
        <taxon>Ascomycota</taxon>
        <taxon>Pezizomycotina</taxon>
        <taxon>Dothideomycetes</taxon>
        <taxon>Dothideomycetidae</taxon>
        <taxon>Mycosphaerellales</taxon>
        <taxon>Mycosphaerellaceae</taxon>
        <taxon>Zymoseptoria</taxon>
    </lineage>
</organism>
<gene>
    <name evidence="12" type="primary">GLN3p</name>
    <name evidence="12" type="ORF">MYCGRDRAFT_109392</name>
</gene>
<dbReference type="SMART" id="SM00401">
    <property type="entry name" value="ZnF_GATA"/>
    <property type="match status" value="1"/>
</dbReference>
<name>F9XAW7_ZYMTI</name>